<dbReference type="EMBL" id="CP041666">
    <property type="protein sequence ID" value="QDP40300.1"/>
    <property type="molecule type" value="Genomic_DNA"/>
</dbReference>
<evidence type="ECO:0000256" key="1">
    <source>
        <dbReference type="ARBA" id="ARBA00007644"/>
    </source>
</evidence>
<comment type="similarity">
    <text evidence="1">Belongs to the manganese catalase family.</text>
</comment>
<dbReference type="InterPro" id="IPR009078">
    <property type="entry name" value="Ferritin-like_SF"/>
</dbReference>
<feature type="binding site" evidence="2">
    <location>
        <position position="69"/>
    </location>
    <ligand>
        <name>Mn(2+)</name>
        <dbReference type="ChEBI" id="CHEBI:29035"/>
        <label>1</label>
    </ligand>
</feature>
<dbReference type="OrthoDB" id="9800585at2"/>
<reference evidence="4 5" key="1">
    <citation type="submission" date="2019-07" db="EMBL/GenBank/DDBJ databases">
        <authorList>
            <person name="Li J."/>
        </authorList>
    </citation>
    <scope>NUCLEOTIDE SEQUENCE [LARGE SCALE GENOMIC DNA]</scope>
    <source>
        <strain evidence="4 5">TKL69</strain>
    </source>
</reference>
<sequence>MFSHVKELQYNAKPDRPDPVYAKKLQEILGGQFGEMSVMMQYLFQGWNCRADQKYKDMILDIGTEEIAHVEMIATMIAQLLDGAPAREQDEIVGQNPAVEAVLGGMNPQHVIVSGIGATPTDSVGYPWNSRYIISSGNLLADFRANLNAESQGRLQVCRLYESTTDPGVRDMLSFLIARDTMHQNQWMAAIEELEKNQKAVVPSTFPQHLENQQVNYSFMNFSQGEESAEGRWASGKTLDGQSEFDYIANPTAMGQVPKLQPAPAYIHGTVEPGQIIPGTEQANFEQNQQGNDLH</sequence>
<name>A0A516KFY9_9BACI</name>
<dbReference type="Pfam" id="PF05067">
    <property type="entry name" value="Mn_catalase"/>
    <property type="match status" value="1"/>
</dbReference>
<protein>
    <submittedName>
        <fullName evidence="4">Manganese catalase family protein</fullName>
    </submittedName>
</protein>
<evidence type="ECO:0000313" key="4">
    <source>
        <dbReference type="EMBL" id="QDP40300.1"/>
    </source>
</evidence>
<organism evidence="4 5">
    <name type="scientific">Radiobacillus deserti</name>
    <dbReference type="NCBI Taxonomy" id="2594883"/>
    <lineage>
        <taxon>Bacteria</taxon>
        <taxon>Bacillati</taxon>
        <taxon>Bacillota</taxon>
        <taxon>Bacilli</taxon>
        <taxon>Bacillales</taxon>
        <taxon>Bacillaceae</taxon>
        <taxon>Radiobacillus</taxon>
    </lineage>
</organism>
<evidence type="ECO:0000313" key="5">
    <source>
        <dbReference type="Proteomes" id="UP000315215"/>
    </source>
</evidence>
<feature type="binding site" evidence="2">
    <location>
        <position position="150"/>
    </location>
    <ligand>
        <name>Mn(2+)</name>
        <dbReference type="ChEBI" id="CHEBI:29035"/>
        <label>1</label>
    </ligand>
</feature>
<dbReference type="Gene3D" id="3.30.1530.10">
    <property type="entry name" value="manganese catalase, domain 2, chain A"/>
    <property type="match status" value="1"/>
</dbReference>
<evidence type="ECO:0000256" key="3">
    <source>
        <dbReference type="PIRSR" id="PIRSR607760-2"/>
    </source>
</evidence>
<keyword evidence="3" id="KW-0106">Calcium</keyword>
<proteinExistence type="inferred from homology"/>
<keyword evidence="5" id="KW-1185">Reference proteome</keyword>
<feature type="binding site" evidence="2">
    <location>
        <position position="66"/>
    </location>
    <ligand>
        <name>Mn(2+)</name>
        <dbReference type="ChEBI" id="CHEBI:29035"/>
        <label>2</label>
    </ligand>
</feature>
<accession>A0A516KFY9</accession>
<feature type="binding site" evidence="3">
    <location>
        <position position="223"/>
    </location>
    <ligand>
        <name>Ca(2+)</name>
        <dbReference type="ChEBI" id="CHEBI:29108"/>
    </ligand>
</feature>
<comment type="cofactor">
    <cofactor evidence="3">
        <name>Ca(2+)</name>
        <dbReference type="ChEBI" id="CHEBI:29108"/>
    </cofactor>
    <text evidence="3">Binds 1 Ca(2+) ion per subunit.</text>
</comment>
<comment type="cofactor">
    <cofactor evidence="2">
        <name>Mn(2+)</name>
        <dbReference type="ChEBI" id="CHEBI:29035"/>
    </cofactor>
    <text evidence="2">Binds 2 manganese ions per subunit.</text>
</comment>
<dbReference type="Proteomes" id="UP000315215">
    <property type="component" value="Chromosome"/>
</dbReference>
<gene>
    <name evidence="4" type="ORF">FN924_09010</name>
</gene>
<dbReference type="GO" id="GO:0046872">
    <property type="term" value="F:metal ion binding"/>
    <property type="evidence" value="ECO:0007669"/>
    <property type="project" value="UniProtKB-KW"/>
</dbReference>
<dbReference type="KEGG" id="aqt:FN924_09010"/>
<dbReference type="SUPFAM" id="SSF47240">
    <property type="entry name" value="Ferritin-like"/>
    <property type="match status" value="1"/>
</dbReference>
<dbReference type="CDD" id="cd01051">
    <property type="entry name" value="Mn_catalase"/>
    <property type="match status" value="1"/>
</dbReference>
<feature type="binding site" evidence="3">
    <location>
        <position position="61"/>
    </location>
    <ligand>
        <name>Ca(2+)</name>
        <dbReference type="ChEBI" id="CHEBI:29108"/>
    </ligand>
</feature>
<dbReference type="RefSeq" id="WP_143893740.1">
    <property type="nucleotide sequence ID" value="NZ_CP041666.1"/>
</dbReference>
<feature type="binding site" evidence="2">
    <location>
        <position position="35"/>
    </location>
    <ligand>
        <name>Mn(2+)</name>
        <dbReference type="ChEBI" id="CHEBI:29035"/>
        <label>1</label>
    </ligand>
</feature>
<feature type="binding site" evidence="2">
    <location>
        <position position="183"/>
    </location>
    <ligand>
        <name>Mn(2+)</name>
        <dbReference type="ChEBI" id="CHEBI:29035"/>
        <label>1</label>
    </ligand>
</feature>
<feature type="binding site" evidence="3">
    <location>
        <position position="225"/>
    </location>
    <ligand>
        <name>Ca(2+)</name>
        <dbReference type="ChEBI" id="CHEBI:29108"/>
    </ligand>
</feature>
<keyword evidence="2" id="KW-0479">Metal-binding</keyword>
<dbReference type="InterPro" id="IPR039377">
    <property type="entry name" value="Mn_catalase_dom"/>
</dbReference>
<dbReference type="InterPro" id="IPR007760">
    <property type="entry name" value="Mn_catalase"/>
</dbReference>
<dbReference type="AlphaFoldDB" id="A0A516KFY9"/>
<keyword evidence="2" id="KW-0464">Manganese</keyword>
<dbReference type="InterPro" id="IPR027407">
    <property type="entry name" value="Mn_catalase_C"/>
</dbReference>
<feature type="binding site" evidence="3">
    <location>
        <position position="57"/>
    </location>
    <ligand>
        <name>Ca(2+)</name>
        <dbReference type="ChEBI" id="CHEBI:29108"/>
    </ligand>
</feature>
<feature type="binding site" evidence="3">
    <location>
        <position position="221"/>
    </location>
    <ligand>
        <name>Ca(2+)</name>
        <dbReference type="ChEBI" id="CHEBI:29108"/>
    </ligand>
</feature>
<evidence type="ECO:0000256" key="2">
    <source>
        <dbReference type="PIRSR" id="PIRSR607760-1"/>
    </source>
</evidence>
<dbReference type="Gene3D" id="1.20.1260.10">
    <property type="match status" value="1"/>
</dbReference>
<dbReference type="InterPro" id="IPR012347">
    <property type="entry name" value="Ferritin-like"/>
</dbReference>